<feature type="compositionally biased region" description="Acidic residues" evidence="1">
    <location>
        <begin position="235"/>
        <end position="249"/>
    </location>
</feature>
<feature type="compositionally biased region" description="Basic and acidic residues" evidence="1">
    <location>
        <begin position="120"/>
        <end position="131"/>
    </location>
</feature>
<feature type="compositionally biased region" description="Polar residues" evidence="1">
    <location>
        <begin position="58"/>
        <end position="68"/>
    </location>
</feature>
<evidence type="ECO:0000256" key="1">
    <source>
        <dbReference type="SAM" id="MobiDB-lite"/>
    </source>
</evidence>
<gene>
    <name evidence="2" type="ORF">CYCCA115_LOCUS17306</name>
</gene>
<sequence length="291" mass="31848">MSGPNNEEAAQGKMEVSVQPLSTGTSNAATTGAPRRPIRRGPSAGGGGGAAPERGVTRNRSGPMQSRSLPIRGVNRNRSGPMRGVTRNKSGPRRGVSRTTSSSNSKNRALPLKTNSFHRSVPDRARSGELRKFRRQQNAIPESQDTSVSSGQTNDSIQVRKNQISGIPAELRQRNLQRANAADDYSVATSDLDGASIHTMDSMMFHHKHVEEGGFEDDGTAFEESFISTATYMDDFGDDDFESDMQDGEDQPKIDIEMQDLKIEGGKKNDHMDADDDDDDDDDEFEEEELK</sequence>
<keyword evidence="3" id="KW-1185">Reference proteome</keyword>
<evidence type="ECO:0000313" key="2">
    <source>
        <dbReference type="EMBL" id="CAJ1958698.1"/>
    </source>
</evidence>
<name>A0AAD2G394_9STRA</name>
<feature type="region of interest" description="Disordered" evidence="1">
    <location>
        <begin position="1"/>
        <end position="166"/>
    </location>
</feature>
<reference evidence="2" key="1">
    <citation type="submission" date="2023-08" db="EMBL/GenBank/DDBJ databases">
        <authorList>
            <person name="Audoor S."/>
            <person name="Bilcke G."/>
        </authorList>
    </citation>
    <scope>NUCLEOTIDE SEQUENCE</scope>
</reference>
<protein>
    <submittedName>
        <fullName evidence="2">Uncharacterized protein</fullName>
    </submittedName>
</protein>
<evidence type="ECO:0000313" key="3">
    <source>
        <dbReference type="Proteomes" id="UP001295423"/>
    </source>
</evidence>
<accession>A0AAD2G394</accession>
<feature type="compositionally biased region" description="Low complexity" evidence="1">
    <location>
        <begin position="22"/>
        <end position="35"/>
    </location>
</feature>
<feature type="region of interest" description="Disordered" evidence="1">
    <location>
        <begin position="235"/>
        <end position="291"/>
    </location>
</feature>
<organism evidence="2 3">
    <name type="scientific">Cylindrotheca closterium</name>
    <dbReference type="NCBI Taxonomy" id="2856"/>
    <lineage>
        <taxon>Eukaryota</taxon>
        <taxon>Sar</taxon>
        <taxon>Stramenopiles</taxon>
        <taxon>Ochrophyta</taxon>
        <taxon>Bacillariophyta</taxon>
        <taxon>Bacillariophyceae</taxon>
        <taxon>Bacillariophycidae</taxon>
        <taxon>Bacillariales</taxon>
        <taxon>Bacillariaceae</taxon>
        <taxon>Cylindrotheca</taxon>
    </lineage>
</organism>
<feature type="compositionally biased region" description="Acidic residues" evidence="1">
    <location>
        <begin position="273"/>
        <end position="291"/>
    </location>
</feature>
<feature type="compositionally biased region" description="Low complexity" evidence="1">
    <location>
        <begin position="97"/>
        <end position="108"/>
    </location>
</feature>
<feature type="compositionally biased region" description="Polar residues" evidence="1">
    <location>
        <begin position="136"/>
        <end position="165"/>
    </location>
</feature>
<proteinExistence type="predicted"/>
<dbReference type="EMBL" id="CAKOGP040001980">
    <property type="protein sequence ID" value="CAJ1958698.1"/>
    <property type="molecule type" value="Genomic_DNA"/>
</dbReference>
<comment type="caution">
    <text evidence="2">The sequence shown here is derived from an EMBL/GenBank/DDBJ whole genome shotgun (WGS) entry which is preliminary data.</text>
</comment>
<feature type="compositionally biased region" description="Basic and acidic residues" evidence="1">
    <location>
        <begin position="250"/>
        <end position="272"/>
    </location>
</feature>
<dbReference type="AlphaFoldDB" id="A0AAD2G394"/>
<dbReference type="Proteomes" id="UP001295423">
    <property type="component" value="Unassembled WGS sequence"/>
</dbReference>